<dbReference type="Pfam" id="PF13377">
    <property type="entry name" value="Peripla_BP_3"/>
    <property type="match status" value="1"/>
</dbReference>
<dbReference type="SUPFAM" id="SSF53822">
    <property type="entry name" value="Periplasmic binding protein-like I"/>
    <property type="match status" value="1"/>
</dbReference>
<gene>
    <name evidence="6" type="ORF">EJC50_05580</name>
</gene>
<keyword evidence="4" id="KW-0804">Transcription</keyword>
<dbReference type="KEGG" id="palb:EJC50_05580"/>
<dbReference type="CDD" id="cd19974">
    <property type="entry name" value="PBP1_LacI-like"/>
    <property type="match status" value="1"/>
</dbReference>
<evidence type="ECO:0000256" key="2">
    <source>
        <dbReference type="ARBA" id="ARBA00023015"/>
    </source>
</evidence>
<name>A0A3Q8X3D3_9BACL</name>
<protein>
    <submittedName>
        <fullName evidence="6">LacI family transcriptional regulator</fullName>
    </submittedName>
</protein>
<dbReference type="PANTHER" id="PTHR30146">
    <property type="entry name" value="LACI-RELATED TRANSCRIPTIONAL REPRESSOR"/>
    <property type="match status" value="1"/>
</dbReference>
<dbReference type="InterPro" id="IPR000843">
    <property type="entry name" value="HTH_LacI"/>
</dbReference>
<dbReference type="InterPro" id="IPR028082">
    <property type="entry name" value="Peripla_BP_I"/>
</dbReference>
<dbReference type="InterPro" id="IPR046335">
    <property type="entry name" value="LacI/GalR-like_sensor"/>
</dbReference>
<dbReference type="PANTHER" id="PTHR30146:SF148">
    <property type="entry name" value="HTH-TYPE TRANSCRIPTIONAL REPRESSOR PURR-RELATED"/>
    <property type="match status" value="1"/>
</dbReference>
<accession>A0A3Q8X3D3</accession>
<dbReference type="Gene3D" id="1.10.260.40">
    <property type="entry name" value="lambda repressor-like DNA-binding domains"/>
    <property type="match status" value="1"/>
</dbReference>
<dbReference type="Gene3D" id="3.40.50.2300">
    <property type="match status" value="2"/>
</dbReference>
<dbReference type="OrthoDB" id="2026446at2"/>
<feature type="domain" description="HTH lacI-type" evidence="5">
    <location>
        <begin position="12"/>
        <end position="69"/>
    </location>
</feature>
<keyword evidence="7" id="KW-1185">Reference proteome</keyword>
<dbReference type="InterPro" id="IPR010982">
    <property type="entry name" value="Lambda_DNA-bd_dom_sf"/>
</dbReference>
<keyword evidence="1" id="KW-0678">Repressor</keyword>
<evidence type="ECO:0000256" key="1">
    <source>
        <dbReference type="ARBA" id="ARBA00022491"/>
    </source>
</evidence>
<dbReference type="AlphaFoldDB" id="A0A3Q8X3D3"/>
<dbReference type="EMBL" id="CP034437">
    <property type="protein sequence ID" value="AZN39194.1"/>
    <property type="molecule type" value="Genomic_DNA"/>
</dbReference>
<proteinExistence type="predicted"/>
<keyword evidence="2" id="KW-0805">Transcription regulation</keyword>
<dbReference type="GO" id="GO:0003700">
    <property type="term" value="F:DNA-binding transcription factor activity"/>
    <property type="evidence" value="ECO:0007669"/>
    <property type="project" value="TreeGrafter"/>
</dbReference>
<evidence type="ECO:0000313" key="7">
    <source>
        <dbReference type="Proteomes" id="UP000272528"/>
    </source>
</evidence>
<dbReference type="SUPFAM" id="SSF47413">
    <property type="entry name" value="lambda repressor-like DNA-binding domains"/>
    <property type="match status" value="1"/>
</dbReference>
<reference evidence="7" key="1">
    <citation type="submission" date="2018-12" db="EMBL/GenBank/DDBJ databases">
        <title>Genome sequence of Peanibacillus sp.</title>
        <authorList>
            <person name="Subramani G."/>
            <person name="Srinivasan S."/>
            <person name="Kim M.K."/>
        </authorList>
    </citation>
    <scope>NUCLEOTIDE SEQUENCE [LARGE SCALE GENOMIC DNA]</scope>
    <source>
        <strain evidence="7">18JY67-1</strain>
    </source>
</reference>
<evidence type="ECO:0000256" key="4">
    <source>
        <dbReference type="ARBA" id="ARBA00023163"/>
    </source>
</evidence>
<dbReference type="PROSITE" id="PS50932">
    <property type="entry name" value="HTH_LACI_2"/>
    <property type="match status" value="1"/>
</dbReference>
<organism evidence="6 7">
    <name type="scientific">Paenibacillus albus</name>
    <dbReference type="NCBI Taxonomy" id="2495582"/>
    <lineage>
        <taxon>Bacteria</taxon>
        <taxon>Bacillati</taxon>
        <taxon>Bacillota</taxon>
        <taxon>Bacilli</taxon>
        <taxon>Bacillales</taxon>
        <taxon>Paenibacillaceae</taxon>
        <taxon>Paenibacillus</taxon>
    </lineage>
</organism>
<dbReference type="CDD" id="cd01392">
    <property type="entry name" value="HTH_LacI"/>
    <property type="match status" value="1"/>
</dbReference>
<keyword evidence="3" id="KW-0238">DNA-binding</keyword>
<dbReference type="GO" id="GO:0000976">
    <property type="term" value="F:transcription cis-regulatory region binding"/>
    <property type="evidence" value="ECO:0007669"/>
    <property type="project" value="TreeGrafter"/>
</dbReference>
<evidence type="ECO:0000256" key="3">
    <source>
        <dbReference type="ARBA" id="ARBA00023125"/>
    </source>
</evidence>
<evidence type="ECO:0000313" key="6">
    <source>
        <dbReference type="EMBL" id="AZN39194.1"/>
    </source>
</evidence>
<sequence>MTKGLIRLSKKVTTHDISLSLGLSRNTVSKALNDHPSITTETKRRVIEQAIAMGYKKVKPIVAAQSPSSEGSSAGKPKSIAYITKHQLYHGTGFWMNVMSGVEEITSGNGYEMKISFVKNEDIDALVLPAVLTSGDIAGFIVAGSMDKPYTEALLQLPIPKVFININPELPLSGLETDVVFMENEDSIYQITSQLIASGHRELGFIGDISSCRSFMERWFGFQRAHFDAGLPINPAYCITSASADGFQNYEGFTRSLKEMKELPDAFVCVNDKIALNVIKYAGEIGKSIPGDMAVSGFDQIEEAEFLGYTLTTVAHDEHQLGLRATEQLLQRLSKPDRAYETIRLATKVVFGESTRTAVRG</sequence>
<evidence type="ECO:0000259" key="5">
    <source>
        <dbReference type="PROSITE" id="PS50932"/>
    </source>
</evidence>
<dbReference type="Proteomes" id="UP000272528">
    <property type="component" value="Chromosome"/>
</dbReference>